<dbReference type="RefSeq" id="WP_127178016.1">
    <property type="nucleotide sequence ID" value="NZ_CP029078.1"/>
</dbReference>
<evidence type="ECO:0000313" key="5">
    <source>
        <dbReference type="Proteomes" id="UP000501753"/>
    </source>
</evidence>
<accession>A0A3Q9KSQ6</accession>
<feature type="compositionally biased region" description="Pro residues" evidence="1">
    <location>
        <begin position="1"/>
        <end position="19"/>
    </location>
</feature>
<protein>
    <submittedName>
        <fullName evidence="2">DUF952 domain-containing protein</fullName>
    </submittedName>
</protein>
<dbReference type="Pfam" id="PF06108">
    <property type="entry name" value="DUF952"/>
    <property type="match status" value="1"/>
</dbReference>
<feature type="region of interest" description="Disordered" evidence="1">
    <location>
        <begin position="1"/>
        <end position="21"/>
    </location>
</feature>
<dbReference type="PANTHER" id="PTHR34129:SF1">
    <property type="entry name" value="DUF952 DOMAIN-CONTAINING PROTEIN"/>
    <property type="match status" value="1"/>
</dbReference>
<evidence type="ECO:0000313" key="4">
    <source>
        <dbReference type="Proteomes" id="UP000271291"/>
    </source>
</evidence>
<dbReference type="EMBL" id="CP034687">
    <property type="protein sequence ID" value="AZS85135.1"/>
    <property type="molecule type" value="Genomic_DNA"/>
</dbReference>
<keyword evidence="5" id="KW-1185">Reference proteome</keyword>
<reference evidence="3 5" key="1">
    <citation type="submission" date="2018-04" db="EMBL/GenBank/DDBJ databases">
        <title>Complete genome sequences of Streptomyces griseoviridis K61 and characterization of antagonistic properties of biological control agents.</title>
        <authorList>
            <person name="Mariita R.M."/>
            <person name="Sello J.K."/>
        </authorList>
    </citation>
    <scope>NUCLEOTIDE SEQUENCE [LARGE SCALE GENOMIC DNA]</scope>
    <source>
        <strain evidence="3 5">K61</strain>
    </source>
</reference>
<evidence type="ECO:0000256" key="1">
    <source>
        <dbReference type="SAM" id="MobiDB-lite"/>
    </source>
</evidence>
<dbReference type="SUPFAM" id="SSF56399">
    <property type="entry name" value="ADP-ribosylation"/>
    <property type="match status" value="1"/>
</dbReference>
<reference evidence="2 4" key="2">
    <citation type="submission" date="2018-12" db="EMBL/GenBank/DDBJ databases">
        <title>Streptomyces griseoviridis F1-27 complete genome.</title>
        <authorList>
            <person name="Mariita R.M."/>
            <person name="Sello J.K."/>
        </authorList>
    </citation>
    <scope>NUCLEOTIDE SEQUENCE [LARGE SCALE GENOMIC DNA]</scope>
    <source>
        <strain evidence="2 4">F1-27</strain>
    </source>
</reference>
<dbReference type="KEGG" id="sgd:ELQ87_13145"/>
<gene>
    <name evidence="3" type="ORF">DDJ31_26160</name>
    <name evidence="2" type="ORF">ELQ87_13145</name>
</gene>
<dbReference type="PANTHER" id="PTHR34129">
    <property type="entry name" value="BLR1139 PROTEIN"/>
    <property type="match status" value="1"/>
</dbReference>
<proteinExistence type="predicted"/>
<dbReference type="OrthoDB" id="5638018at2"/>
<dbReference type="Proteomes" id="UP000501753">
    <property type="component" value="Chromosome"/>
</dbReference>
<dbReference type="AlphaFoldDB" id="A0A3Q9KSQ6"/>
<evidence type="ECO:0000313" key="2">
    <source>
        <dbReference type="EMBL" id="AZS85135.1"/>
    </source>
</evidence>
<dbReference type="InterPro" id="IPR009297">
    <property type="entry name" value="DUF952"/>
</dbReference>
<organism evidence="2 4">
    <name type="scientific">Streptomyces griseoviridis</name>
    <dbReference type="NCBI Taxonomy" id="45398"/>
    <lineage>
        <taxon>Bacteria</taxon>
        <taxon>Bacillati</taxon>
        <taxon>Actinomycetota</taxon>
        <taxon>Actinomycetes</taxon>
        <taxon>Kitasatosporales</taxon>
        <taxon>Streptomycetaceae</taxon>
        <taxon>Streptomyces</taxon>
    </lineage>
</organism>
<dbReference type="Gene3D" id="3.20.170.20">
    <property type="entry name" value="Protein of unknown function DUF952"/>
    <property type="match status" value="1"/>
</dbReference>
<evidence type="ECO:0000313" key="3">
    <source>
        <dbReference type="EMBL" id="QCN88015.1"/>
    </source>
</evidence>
<dbReference type="EMBL" id="CP029078">
    <property type="protein sequence ID" value="QCN88015.1"/>
    <property type="molecule type" value="Genomic_DNA"/>
</dbReference>
<name>A0A3Q9KSQ6_STRGD</name>
<dbReference type="Proteomes" id="UP000271291">
    <property type="component" value="Chromosome"/>
</dbReference>
<sequence length="124" mass="13428">MPEPTPTPDPSLTPTPDPTTPILHLTERVLWDEARARGVYEMSTRGRTLQEEGFVHCSTAAQLPATAATFYADLDDLVVLVIDPALLGVPVRYEAARPGGEEFPHVYGPIPVAAVVEARAWPQA</sequence>